<protein>
    <submittedName>
        <fullName evidence="2">Uncharacterized protein</fullName>
    </submittedName>
</protein>
<dbReference type="AlphaFoldDB" id="A0A1Y3B1X3"/>
<reference evidence="2 3" key="1">
    <citation type="submission" date="2017-03" db="EMBL/GenBank/DDBJ databases">
        <title>Genome Survey of Euroglyphus maynei.</title>
        <authorList>
            <person name="Arlian L.G."/>
            <person name="Morgan M.S."/>
            <person name="Rider S.D."/>
        </authorList>
    </citation>
    <scope>NUCLEOTIDE SEQUENCE [LARGE SCALE GENOMIC DNA]</scope>
    <source>
        <strain evidence="2">Arlian Lab</strain>
        <tissue evidence="2">Whole body</tissue>
    </source>
</reference>
<keyword evidence="3" id="KW-1185">Reference proteome</keyword>
<evidence type="ECO:0000256" key="1">
    <source>
        <dbReference type="SAM" id="MobiDB-lite"/>
    </source>
</evidence>
<comment type="caution">
    <text evidence="2">The sequence shown here is derived from an EMBL/GenBank/DDBJ whole genome shotgun (WGS) entry which is preliminary data.</text>
</comment>
<feature type="region of interest" description="Disordered" evidence="1">
    <location>
        <begin position="1"/>
        <end position="30"/>
    </location>
</feature>
<accession>A0A1Y3B1X3</accession>
<dbReference type="OrthoDB" id="6621890at2759"/>
<dbReference type="Proteomes" id="UP000194236">
    <property type="component" value="Unassembled WGS sequence"/>
</dbReference>
<sequence>METIKRSFKSTNEQQNSEKSPNKLHRKKGTGLLESMLSTDTTKMAKNESLSMFTDSLLDSSHKQYEKIFLYQQDFDETMQVQSHDHSSKCLIVFDGHRLPPKNTDEEDIGKYLIDDKFE</sequence>
<evidence type="ECO:0000313" key="3">
    <source>
        <dbReference type="Proteomes" id="UP000194236"/>
    </source>
</evidence>
<name>A0A1Y3B1X3_EURMA</name>
<evidence type="ECO:0000313" key="2">
    <source>
        <dbReference type="EMBL" id="OTF74809.1"/>
    </source>
</evidence>
<dbReference type="EMBL" id="MUJZ01045145">
    <property type="protein sequence ID" value="OTF74809.1"/>
    <property type="molecule type" value="Genomic_DNA"/>
</dbReference>
<organism evidence="2 3">
    <name type="scientific">Euroglyphus maynei</name>
    <name type="common">Mayne's house dust mite</name>
    <dbReference type="NCBI Taxonomy" id="6958"/>
    <lineage>
        <taxon>Eukaryota</taxon>
        <taxon>Metazoa</taxon>
        <taxon>Ecdysozoa</taxon>
        <taxon>Arthropoda</taxon>
        <taxon>Chelicerata</taxon>
        <taxon>Arachnida</taxon>
        <taxon>Acari</taxon>
        <taxon>Acariformes</taxon>
        <taxon>Sarcoptiformes</taxon>
        <taxon>Astigmata</taxon>
        <taxon>Psoroptidia</taxon>
        <taxon>Analgoidea</taxon>
        <taxon>Pyroglyphidae</taxon>
        <taxon>Pyroglyphinae</taxon>
        <taxon>Euroglyphus</taxon>
    </lineage>
</organism>
<feature type="compositionally biased region" description="Polar residues" evidence="1">
    <location>
        <begin position="9"/>
        <end position="19"/>
    </location>
</feature>
<proteinExistence type="predicted"/>
<gene>
    <name evidence="2" type="ORF">BLA29_002526</name>
</gene>